<evidence type="ECO:0000313" key="6">
    <source>
        <dbReference type="EMBL" id="AQZ68554.1"/>
    </source>
</evidence>
<proteinExistence type="inferred from homology"/>
<dbReference type="RefSeq" id="WP_080044936.1">
    <property type="nucleotide sequence ID" value="NZ_CP017717.1"/>
</dbReference>
<dbReference type="GO" id="GO:0032993">
    <property type="term" value="C:protein-DNA complex"/>
    <property type="evidence" value="ECO:0007669"/>
    <property type="project" value="TreeGrafter"/>
</dbReference>
<dbReference type="KEGG" id="noa:BKM31_50110"/>
<dbReference type="GO" id="GO:0003677">
    <property type="term" value="F:DNA binding"/>
    <property type="evidence" value="ECO:0007669"/>
    <property type="project" value="UniProtKB-KW"/>
</dbReference>
<organism evidence="6 7">
    <name type="scientific">[Actinomadura] parvosata subsp. kistnae</name>
    <dbReference type="NCBI Taxonomy" id="1909395"/>
    <lineage>
        <taxon>Bacteria</taxon>
        <taxon>Bacillati</taxon>
        <taxon>Actinomycetota</taxon>
        <taxon>Actinomycetes</taxon>
        <taxon>Streptosporangiales</taxon>
        <taxon>Streptosporangiaceae</taxon>
        <taxon>Nonomuraea</taxon>
    </lineage>
</organism>
<keyword evidence="2" id="KW-0805">Transcription regulation</keyword>
<evidence type="ECO:0000256" key="4">
    <source>
        <dbReference type="ARBA" id="ARBA00023163"/>
    </source>
</evidence>
<evidence type="ECO:0000256" key="3">
    <source>
        <dbReference type="ARBA" id="ARBA00023125"/>
    </source>
</evidence>
<dbReference type="PROSITE" id="PS50931">
    <property type="entry name" value="HTH_LYSR"/>
    <property type="match status" value="1"/>
</dbReference>
<dbReference type="EMBL" id="CP017717">
    <property type="protein sequence ID" value="AQZ68554.1"/>
    <property type="molecule type" value="Genomic_DNA"/>
</dbReference>
<keyword evidence="4" id="KW-0804">Transcription</keyword>
<dbReference type="Proteomes" id="UP000190797">
    <property type="component" value="Chromosome"/>
</dbReference>
<dbReference type="Gene3D" id="1.10.10.10">
    <property type="entry name" value="Winged helix-like DNA-binding domain superfamily/Winged helix DNA-binding domain"/>
    <property type="match status" value="1"/>
</dbReference>
<dbReference type="InterPro" id="IPR000847">
    <property type="entry name" value="LysR_HTH_N"/>
</dbReference>
<reference evidence="7" key="1">
    <citation type="journal article" date="2017" name="Med. Chem. Commun.">
        <title>Nonomuraea sp. ATCC 55076 harbours the largest actinomycete chromosome to date and the kistamicin biosynthetic gene cluster.</title>
        <authorList>
            <person name="Nazari B."/>
            <person name="Forneris C.C."/>
            <person name="Gibson M.I."/>
            <person name="Moon K."/>
            <person name="Schramma K.R."/>
            <person name="Seyedsayamdost M.R."/>
        </authorList>
    </citation>
    <scope>NUCLEOTIDE SEQUENCE [LARGE SCALE GENOMIC DNA]</scope>
    <source>
        <strain evidence="7">ATCC 55076</strain>
    </source>
</reference>
<protein>
    <recommendedName>
        <fullName evidence="5">HTH lysR-type domain-containing protein</fullName>
    </recommendedName>
</protein>
<dbReference type="STRING" id="1909395.BKM31_50110"/>
<dbReference type="PANTHER" id="PTHR30346:SF28">
    <property type="entry name" value="HTH-TYPE TRANSCRIPTIONAL REGULATOR CYNR"/>
    <property type="match status" value="1"/>
</dbReference>
<dbReference type="Pfam" id="PF00126">
    <property type="entry name" value="HTH_1"/>
    <property type="match status" value="1"/>
</dbReference>
<comment type="similarity">
    <text evidence="1">Belongs to the LysR transcriptional regulatory family.</text>
</comment>
<sequence>MDPHDFANVMEPDFDLRLLHHFLAVAGAGTFTGTSERLRITHPARAVASDPCALERAVGTPLSNRGPHGVELTPARRLLSQDAHTLVDLADTAPTRLLRLGRNRGSLGLRLPSDYKRLFERYGMIGINGISIMHPRRPVLHTTPF</sequence>
<feature type="domain" description="HTH lysR-type" evidence="5">
    <location>
        <begin position="14"/>
        <end position="73"/>
    </location>
</feature>
<evidence type="ECO:0000256" key="2">
    <source>
        <dbReference type="ARBA" id="ARBA00023015"/>
    </source>
</evidence>
<dbReference type="InterPro" id="IPR036388">
    <property type="entry name" value="WH-like_DNA-bd_sf"/>
</dbReference>
<dbReference type="InterPro" id="IPR036390">
    <property type="entry name" value="WH_DNA-bd_sf"/>
</dbReference>
<dbReference type="PANTHER" id="PTHR30346">
    <property type="entry name" value="TRANSCRIPTIONAL DUAL REGULATOR HCAR-RELATED"/>
    <property type="match status" value="1"/>
</dbReference>
<name>A0A1V0AE98_9ACTN</name>
<accession>A0A1V0AE98</accession>
<keyword evidence="7" id="KW-1185">Reference proteome</keyword>
<evidence type="ECO:0000256" key="1">
    <source>
        <dbReference type="ARBA" id="ARBA00009437"/>
    </source>
</evidence>
<evidence type="ECO:0000259" key="5">
    <source>
        <dbReference type="PROSITE" id="PS50931"/>
    </source>
</evidence>
<dbReference type="SUPFAM" id="SSF46785">
    <property type="entry name" value="Winged helix' DNA-binding domain"/>
    <property type="match status" value="1"/>
</dbReference>
<dbReference type="AlphaFoldDB" id="A0A1V0AE98"/>
<keyword evidence="3" id="KW-0238">DNA-binding</keyword>
<dbReference type="OrthoDB" id="3636008at2"/>
<gene>
    <name evidence="6" type="ORF">BKM31_50110</name>
</gene>
<dbReference type="GO" id="GO:0003700">
    <property type="term" value="F:DNA-binding transcription factor activity"/>
    <property type="evidence" value="ECO:0007669"/>
    <property type="project" value="InterPro"/>
</dbReference>
<evidence type="ECO:0000313" key="7">
    <source>
        <dbReference type="Proteomes" id="UP000190797"/>
    </source>
</evidence>